<keyword evidence="6" id="KW-0964">Secreted</keyword>
<dbReference type="InterPro" id="IPR002116">
    <property type="entry name" value="Melittin/Api_allergen"/>
</dbReference>
<dbReference type="GO" id="GO:0044218">
    <property type="term" value="C:other organism cell membrane"/>
    <property type="evidence" value="ECO:0007669"/>
    <property type="project" value="UniProtKB-KW"/>
</dbReference>
<dbReference type="EMBL" id="JQ867103">
    <property type="protein sequence ID" value="AFK24469.1"/>
    <property type="molecule type" value="mRNA"/>
</dbReference>
<dbReference type="GO" id="GO:0006811">
    <property type="term" value="P:monoatomic ion transport"/>
    <property type="evidence" value="ECO:0007669"/>
    <property type="project" value="UniProtKB-KW"/>
</dbReference>
<evidence type="ECO:0000256" key="6">
    <source>
        <dbReference type="ARBA" id="ARBA00022525"/>
    </source>
</evidence>
<feature type="chain" id="PRO_5003678488" evidence="20">
    <location>
        <begin position="22"/>
        <end position="70"/>
    </location>
</feature>
<keyword evidence="12" id="KW-0027">Amidation</keyword>
<keyword evidence="5" id="KW-0813">Transport</keyword>
<feature type="signal peptide" evidence="20">
    <location>
        <begin position="1"/>
        <end position="21"/>
    </location>
</feature>
<keyword evidence="8" id="KW-1052">Target cell membrane</keyword>
<accession>I3RJI9</accession>
<evidence type="ECO:0000256" key="9">
    <source>
        <dbReference type="ARBA" id="ARBA00022656"/>
    </source>
</evidence>
<evidence type="ECO:0000256" key="8">
    <source>
        <dbReference type="ARBA" id="ARBA00022537"/>
    </source>
</evidence>
<keyword evidence="14" id="KW-0291">Formylation</keyword>
<dbReference type="Pfam" id="PF01372">
    <property type="entry name" value="Melittin"/>
    <property type="match status" value="1"/>
</dbReference>
<keyword evidence="13" id="KW-0204">Cytolysis</keyword>
<sequence length="70" mass="7585">MKFLVNVALVFMVVYISYIYAAPEPEPAPEPEAEADAEADPEAGIGAVLKVLTTGLPALISWIKRKRQQG</sequence>
<evidence type="ECO:0000256" key="10">
    <source>
        <dbReference type="ARBA" id="ARBA00022692"/>
    </source>
</evidence>
<evidence type="ECO:0000256" key="20">
    <source>
        <dbReference type="SAM" id="SignalP"/>
    </source>
</evidence>
<protein>
    <submittedName>
        <fullName evidence="21">Melittin</fullName>
    </submittedName>
</protein>
<comment type="similarity">
    <text evidence="3">Belongs to the melittin family.</text>
</comment>
<evidence type="ECO:0000256" key="5">
    <source>
        <dbReference type="ARBA" id="ARBA00022448"/>
    </source>
</evidence>
<keyword evidence="19" id="KW-1133">Transmembrane helix</keyword>
<dbReference type="GO" id="GO:0090729">
    <property type="term" value="F:toxin activity"/>
    <property type="evidence" value="ECO:0007669"/>
    <property type="project" value="UniProtKB-KW"/>
</dbReference>
<keyword evidence="15" id="KW-0406">Ion transport</keyword>
<feature type="transmembrane region" description="Helical" evidence="19">
    <location>
        <begin position="45"/>
        <end position="63"/>
    </location>
</feature>
<proteinExistence type="evidence at transcript level"/>
<evidence type="ECO:0000256" key="2">
    <source>
        <dbReference type="ARBA" id="ARBA00004613"/>
    </source>
</evidence>
<evidence type="ECO:0000256" key="18">
    <source>
        <dbReference type="ARBA" id="ARBA00023298"/>
    </source>
</evidence>
<evidence type="ECO:0000256" key="15">
    <source>
        <dbReference type="ARBA" id="ARBA00023065"/>
    </source>
</evidence>
<evidence type="ECO:0000256" key="19">
    <source>
        <dbReference type="SAM" id="Phobius"/>
    </source>
</evidence>
<dbReference type="GO" id="GO:0046930">
    <property type="term" value="C:pore complex"/>
    <property type="evidence" value="ECO:0007669"/>
    <property type="project" value="UniProtKB-KW"/>
</dbReference>
<evidence type="ECO:0000256" key="16">
    <source>
        <dbReference type="ARBA" id="ARBA00023114"/>
    </source>
</evidence>
<dbReference type="AlphaFoldDB" id="I3RJI9"/>
<keyword evidence="7" id="KW-0929">Antimicrobial</keyword>
<evidence type="ECO:0000256" key="12">
    <source>
        <dbReference type="ARBA" id="ARBA00022815"/>
    </source>
</evidence>
<name>I3RJI9_APICA</name>
<keyword evidence="18" id="KW-1053">Target membrane</keyword>
<evidence type="ECO:0000256" key="4">
    <source>
        <dbReference type="ARBA" id="ARBA00011630"/>
    </source>
</evidence>
<keyword evidence="10 19" id="KW-0812">Transmembrane</keyword>
<evidence type="ECO:0000256" key="13">
    <source>
        <dbReference type="ARBA" id="ARBA00022852"/>
    </source>
</evidence>
<keyword evidence="9" id="KW-0800">Toxin</keyword>
<reference evidence="21" key="1">
    <citation type="submission" date="2012-03" db="EMBL/GenBank/DDBJ databases">
        <authorList>
            <person name="Hou C.S."/>
            <person name="Guo L.Q."/>
            <person name="Wang J.R."/>
            <person name="Lin J.F."/>
            <person name="Wu W.H."/>
        </authorList>
    </citation>
    <scope>NUCLEOTIDE SEQUENCE</scope>
</reference>
<evidence type="ECO:0000256" key="17">
    <source>
        <dbReference type="ARBA" id="ARBA00023136"/>
    </source>
</evidence>
<dbReference type="GO" id="GO:0004860">
    <property type="term" value="F:protein kinase inhibitor activity"/>
    <property type="evidence" value="ECO:0007669"/>
    <property type="project" value="InterPro"/>
</dbReference>
<comment type="subcellular location">
    <subcellularLocation>
        <location evidence="2">Secreted</location>
    </subcellularLocation>
    <subcellularLocation>
        <location evidence="1">Target cell membrane</location>
    </subcellularLocation>
</comment>
<organism evidence="21">
    <name type="scientific">Apis mellifera carnica</name>
    <name type="common">Carniolan honeybee</name>
    <dbReference type="NCBI Taxonomy" id="88217"/>
    <lineage>
        <taxon>Eukaryota</taxon>
        <taxon>Metazoa</taxon>
        <taxon>Ecdysozoa</taxon>
        <taxon>Arthropoda</taxon>
        <taxon>Hexapoda</taxon>
        <taxon>Insecta</taxon>
        <taxon>Pterygota</taxon>
        <taxon>Neoptera</taxon>
        <taxon>Endopterygota</taxon>
        <taxon>Hymenoptera</taxon>
        <taxon>Apocrita</taxon>
        <taxon>Aculeata</taxon>
        <taxon>Apoidea</taxon>
        <taxon>Anthophila</taxon>
        <taxon>Apidae</taxon>
        <taxon>Apis</taxon>
    </lineage>
</organism>
<evidence type="ECO:0000256" key="3">
    <source>
        <dbReference type="ARBA" id="ARBA00005980"/>
    </source>
</evidence>
<evidence type="ECO:0000313" key="21">
    <source>
        <dbReference type="EMBL" id="AFK24469.1"/>
    </source>
</evidence>
<keyword evidence="20" id="KW-0732">Signal</keyword>
<dbReference type="GO" id="GO:0031640">
    <property type="term" value="P:killing of cells of another organism"/>
    <property type="evidence" value="ECO:0007669"/>
    <property type="project" value="UniProtKB-KW"/>
</dbReference>
<keyword evidence="16" id="KW-0626">Porin</keyword>
<evidence type="ECO:0000256" key="11">
    <source>
        <dbReference type="ARBA" id="ARBA00022735"/>
    </source>
</evidence>
<evidence type="ECO:0000256" key="7">
    <source>
        <dbReference type="ARBA" id="ARBA00022529"/>
    </source>
</evidence>
<comment type="subunit">
    <text evidence="4">Monomer (in solution and for integration into membranes), homotetramer (in solution and potentially as a toroidal pore in membranes), and potenially homomultimer (as a toroidal pore in membranes).</text>
</comment>
<evidence type="ECO:0000256" key="1">
    <source>
        <dbReference type="ARBA" id="ARBA00004175"/>
    </source>
</evidence>
<dbReference type="GO" id="GO:0015288">
    <property type="term" value="F:porin activity"/>
    <property type="evidence" value="ECO:0007669"/>
    <property type="project" value="UniProtKB-KW"/>
</dbReference>
<evidence type="ECO:0000256" key="14">
    <source>
        <dbReference type="ARBA" id="ARBA00023020"/>
    </source>
</evidence>
<keyword evidence="11" id="KW-0354">Hemolysis</keyword>
<keyword evidence="17 19" id="KW-0472">Membrane</keyword>
<dbReference type="GO" id="GO:0005576">
    <property type="term" value="C:extracellular region"/>
    <property type="evidence" value="ECO:0007669"/>
    <property type="project" value="UniProtKB-SubCell"/>
</dbReference>
<dbReference type="SMR" id="I3RJI9"/>